<protein>
    <submittedName>
        <fullName evidence="3">Uncharacterized protein</fullName>
    </submittedName>
</protein>
<proteinExistence type="predicted"/>
<dbReference type="EMBL" id="CAMXCT010006789">
    <property type="protein sequence ID" value="CAI4020095.1"/>
    <property type="molecule type" value="Genomic_DNA"/>
</dbReference>
<keyword evidence="5" id="KW-1185">Reference proteome</keyword>
<evidence type="ECO:0000313" key="5">
    <source>
        <dbReference type="Proteomes" id="UP001152797"/>
    </source>
</evidence>
<feature type="compositionally biased region" description="Low complexity" evidence="1">
    <location>
        <begin position="1444"/>
        <end position="1460"/>
    </location>
</feature>
<reference evidence="3" key="1">
    <citation type="submission" date="2022-10" db="EMBL/GenBank/DDBJ databases">
        <authorList>
            <person name="Chen Y."/>
            <person name="Dougan E. K."/>
            <person name="Chan C."/>
            <person name="Rhodes N."/>
            <person name="Thang M."/>
        </authorList>
    </citation>
    <scope>NUCLEOTIDE SEQUENCE</scope>
</reference>
<dbReference type="EMBL" id="CAMXCT030006789">
    <property type="protein sequence ID" value="CAL4807407.1"/>
    <property type="molecule type" value="Genomic_DNA"/>
</dbReference>
<comment type="caution">
    <text evidence="3">The sequence shown here is derived from an EMBL/GenBank/DDBJ whole genome shotgun (WGS) entry which is preliminary data.</text>
</comment>
<feature type="compositionally biased region" description="Polar residues" evidence="1">
    <location>
        <begin position="956"/>
        <end position="969"/>
    </location>
</feature>
<keyword evidence="2" id="KW-0472">Membrane</keyword>
<feature type="compositionally biased region" description="Basic residues" evidence="1">
    <location>
        <begin position="1074"/>
        <end position="1084"/>
    </location>
</feature>
<evidence type="ECO:0000313" key="4">
    <source>
        <dbReference type="EMBL" id="CAL4807407.1"/>
    </source>
</evidence>
<evidence type="ECO:0000256" key="1">
    <source>
        <dbReference type="SAM" id="MobiDB-lite"/>
    </source>
</evidence>
<reference evidence="4 5" key="2">
    <citation type="submission" date="2024-05" db="EMBL/GenBank/DDBJ databases">
        <authorList>
            <person name="Chen Y."/>
            <person name="Shah S."/>
            <person name="Dougan E. K."/>
            <person name="Thang M."/>
            <person name="Chan C."/>
        </authorList>
    </citation>
    <scope>NUCLEOTIDE SEQUENCE [LARGE SCALE GENOMIC DNA]</scope>
</reference>
<evidence type="ECO:0000313" key="3">
    <source>
        <dbReference type="EMBL" id="CAI4020095.1"/>
    </source>
</evidence>
<name>A0A9P1M669_9DINO</name>
<accession>A0A9P1M669</accession>
<dbReference type="EMBL" id="CAMXCT020006789">
    <property type="protein sequence ID" value="CAL1173470.1"/>
    <property type="molecule type" value="Genomic_DNA"/>
</dbReference>
<keyword evidence="2" id="KW-0812">Transmembrane</keyword>
<keyword evidence="2" id="KW-1133">Transmembrane helix</keyword>
<feature type="region of interest" description="Disordered" evidence="1">
    <location>
        <begin position="884"/>
        <end position="915"/>
    </location>
</feature>
<organism evidence="3">
    <name type="scientific">Cladocopium goreaui</name>
    <dbReference type="NCBI Taxonomy" id="2562237"/>
    <lineage>
        <taxon>Eukaryota</taxon>
        <taxon>Sar</taxon>
        <taxon>Alveolata</taxon>
        <taxon>Dinophyceae</taxon>
        <taxon>Suessiales</taxon>
        <taxon>Symbiodiniaceae</taxon>
        <taxon>Cladocopium</taxon>
    </lineage>
</organism>
<feature type="region of interest" description="Disordered" evidence="1">
    <location>
        <begin position="1424"/>
        <end position="1460"/>
    </location>
</feature>
<dbReference type="Proteomes" id="UP001152797">
    <property type="component" value="Unassembled WGS sequence"/>
</dbReference>
<feature type="transmembrane region" description="Helical" evidence="2">
    <location>
        <begin position="683"/>
        <end position="705"/>
    </location>
</feature>
<evidence type="ECO:0000256" key="2">
    <source>
        <dbReference type="SAM" id="Phobius"/>
    </source>
</evidence>
<gene>
    <name evidence="3" type="ORF">C1SCF055_LOCUS44541</name>
</gene>
<sequence length="2119" mass="236745">MKPYDFVARDPDLRPGKLFVVDGVNEDDVPEDIGARNPDLRPGQPFADVLNQDFVPEDVIDKGATTSALLSHMSGSCQACVTLALEIGGGRAMMLPEPTTWRRPLVRLLLVVALQLATFGDYMEKEHLMYECNCSLQLFFTTIKTKHEGFRGTNSMAFWRQNGTLVGTAGNFWTAGESADVARFDMVVSASTRWWTGSTDVAREAAHQEEEVQVLVDGGDFAINACDATLEVQVPMELNKELVDWHPTPKELQRGACMESTGYEDGQFGMGLDGNHCSDGLAASNRLYFVMEEHFTQETEPLYAGGMAMVYMPYLMDFMDFVDKAVERIFLFFEEFNFKMQCATWMKCLQAGVRQTYELMTVEHMWICWPLAATMLLMGSHLGLWKRIQTTSWSRATWSSTRLERQKLRVKRAQARLQLRALVFISFAPCCQGMEGAGEQAFLQQMSMLAAAATNAANAAEKAIGLMSSQSATKSSSSGAGLSGAGGLQAASRILKNPEVYNGDDPMAFAGWKFAFCSRLSFGDPRYQRCSDNLEKLAAGDPIPAYSDVEAELSVKLFAILTSYLKGPSRRQRSLAIAQSLSNYPAFTNSKTILEQILAYEQLVQQFEEVSSSVYPSELKIATLVKCSGQKLREYLQLTIGEQTTYAQLKETMLGYDKACRAWTPEAVLKSAQSTSCRTSDTVLLVLLSWIAGFCCGVAVAALILSPGLRGCLLRALAVALREVAPAVVPRANIIARFQLLVLNQFCLWPWNLGGCILQSSACLLRSPSRLGVFGLSAIFLDCNALSLLLIVEAARTEPDGSIAPRAVSHGFASQLEDAESCGYLGVVGPFTEADVPVFNKKSRRTLRSLSVLIFDLEGSACSNLSSSVPDGIRREDVVRFGRGPGKLGDLGAKDRTAAPSQPPLPARADGTLEEEDLEDIDGGADERLDPGKAAGFSNLLRFWEALPASMATKPQKVQGSEASRQGNRASRYRPTPHASLHAIFAEQASYDAGGLCMAHLITGLEDPPFAMTEMHKVPNSLHAHGQLSDPRWVATNLAYLRDLEGITEKSNKYVWPGTPKTLDGTPGDDAAAKKKPFRPKRGAKKDSRGSGRQRPLKFSHLLDARRNADELHAEVAESRKATLPEFESDGPLYCRAVPILMETMKRTRPVQFLMELWLQNRRMVMNRSTLSLSHGSLICGMYLEDDKDLVIGADDLEDVYHSFVVSDPHAFRNHIHGIFPAELFRGWNCWREELAGKQVVGFFGSLAMGTSFAVEVAQHTHSVLLKRAGCLKDEQWVQYKKELPSGDTLQLFCIDDCAVLHKVPKGTLPTDRSDCRKDRELLNRANKAYEKAKLRSSQKKAVRDFFDTVVLGGQIDGRIHLRLKAFLPIDSPIEIGDEQASAALAPDRIQHLENDAKAPPQLEKFELQMTDLAQKVQEIFHQRSPSAPPLAKHEPPPLCLPQRASTLSPSRPRPSLSNSLQSVDIEVDWNRLVIGGWHMDTRREKVEHEAKQLLQTFGIADAVTDVIVYGRRASACHVFLRPLPSRDAKRRLAECQTQHRDKHIIPSSGRTAWMTPHKSAHKRLKNRATKYAASILEPLFDNASKETVDIDWNKQIIWVRDLRVIAFSEPDLMLLSASQTHKANYHDPRHPDVLPFFFDLYKLAKVTGKEISELQRVLADPPAEGKSLFQVADVLSDQAIHFDVIALQEVGGLSQGNLYPNGFWHPGPEAQLHDELKPSSLIRVSPHQSSAPSRGSASSVHASSTRMALTFGYSLATCLIITSPLLTTRMPFKTSGNSSQQQQTLPTIILADWNATPHQRRWDEEALELECLQAEEDLLLLLPDHPTWKDKIYDFFALTMQTWTLWLFPKLKSSEAVQFERSQKILYLYFMDLVMDVHLLMEWSLSLMRMRRIQEYARQHPQEDLEDEDEPEQPRSSQEKVGLRLNHKLWRMKKPSWRVTKEHQVICICLYQFDNVLQKLKLANAKFVRFDPNTEIPEPSPKQQRTALYSPTFAGNLSSSPADASTSRHVRRVVDELELYNEDELDIAFPEESCDWEFCEETFELDENKVAMTKEEQGKHGFYDEGAGPPNVSPEELSWRDAEAMQLELVRLRKLDVIGTVGADVNIDQCVRLDTRLV</sequence>
<feature type="region of interest" description="Disordered" evidence="1">
    <location>
        <begin position="1900"/>
        <end position="1922"/>
    </location>
</feature>
<feature type="region of interest" description="Disordered" evidence="1">
    <location>
        <begin position="1055"/>
        <end position="1098"/>
    </location>
</feature>
<feature type="region of interest" description="Disordered" evidence="1">
    <location>
        <begin position="952"/>
        <end position="975"/>
    </location>
</feature>